<reference evidence="2 3" key="1">
    <citation type="submission" date="2024-03" db="EMBL/GenBank/DDBJ databases">
        <title>A Dehalogenimonas Isolated from Estuarine Sediments Dihaloeliminates Chlorinated Alkanes.</title>
        <authorList>
            <person name="Yang Y."/>
            <person name="Wang H."/>
        </authorList>
    </citation>
    <scope>NUCLEOTIDE SEQUENCE [LARGE SCALE GENOMIC DNA]</scope>
    <source>
        <strain evidence="2 3">W</strain>
    </source>
</reference>
<dbReference type="Proteomes" id="UP001375370">
    <property type="component" value="Chromosome"/>
</dbReference>
<feature type="region of interest" description="Disordered" evidence="1">
    <location>
        <begin position="215"/>
        <end position="236"/>
    </location>
</feature>
<organism evidence="2 3">
    <name type="scientific">Candidatus Dehalogenimonas loeffleri</name>
    <dbReference type="NCBI Taxonomy" id="3127115"/>
    <lineage>
        <taxon>Bacteria</taxon>
        <taxon>Bacillati</taxon>
        <taxon>Chloroflexota</taxon>
        <taxon>Dehalococcoidia</taxon>
        <taxon>Dehalococcoidales</taxon>
        <taxon>Dehalococcoidaceae</taxon>
        <taxon>Dehalogenimonas</taxon>
    </lineage>
</organism>
<evidence type="ECO:0000313" key="3">
    <source>
        <dbReference type="Proteomes" id="UP001375370"/>
    </source>
</evidence>
<feature type="region of interest" description="Disordered" evidence="1">
    <location>
        <begin position="1"/>
        <end position="21"/>
    </location>
</feature>
<dbReference type="EMBL" id="CP146612">
    <property type="protein sequence ID" value="WWX25822.1"/>
    <property type="molecule type" value="Genomic_DNA"/>
</dbReference>
<proteinExistence type="predicted"/>
<sequence length="236" mass="25072">MSNRFNDQLEKTMRGSGRPLGFGQYTTPVKKRLFIIAQAGDNDKGTTLPGIDAVFVPGACQCRGEKSGVLHGCTGPAAAGCDFIVTDLNGAVDADPGEDTARLLAIKDDLTDAQLRALTGLDTAAVIAAVELGETLTFRELLAVQRLADFSGKPVILNLPKLYSKIELQALWHRGIAGVLVDSNSVDTAALRELVDSLEPKKRDKDRMMALAGVTANPAPAEADDEEPEIEPDTEG</sequence>
<feature type="compositionally biased region" description="Acidic residues" evidence="1">
    <location>
        <begin position="222"/>
        <end position="236"/>
    </location>
</feature>
<name>A0ABZ2J4K2_9CHLR</name>
<accession>A0ABZ2J4K2</accession>
<evidence type="ECO:0000256" key="1">
    <source>
        <dbReference type="SAM" id="MobiDB-lite"/>
    </source>
</evidence>
<evidence type="ECO:0000313" key="2">
    <source>
        <dbReference type="EMBL" id="WWX25822.1"/>
    </source>
</evidence>
<keyword evidence="3" id="KW-1185">Reference proteome</keyword>
<protein>
    <submittedName>
        <fullName evidence="2">Uncharacterized protein</fullName>
    </submittedName>
</protein>
<gene>
    <name evidence="2" type="ORF">V8247_02295</name>
</gene>
<dbReference type="RefSeq" id="WP_338738368.1">
    <property type="nucleotide sequence ID" value="NZ_CP146612.1"/>
</dbReference>